<evidence type="ECO:0000313" key="2">
    <source>
        <dbReference type="Proteomes" id="UP000245207"/>
    </source>
</evidence>
<dbReference type="SUPFAM" id="SSF57889">
    <property type="entry name" value="Cysteine-rich domain"/>
    <property type="match status" value="1"/>
</dbReference>
<protein>
    <submittedName>
        <fullName evidence="1">Zinc finger, PHD-type</fullName>
    </submittedName>
</protein>
<name>A0A2U1NRH4_ARTAN</name>
<dbReference type="AlphaFoldDB" id="A0A2U1NRH4"/>
<organism evidence="1 2">
    <name type="scientific">Artemisia annua</name>
    <name type="common">Sweet wormwood</name>
    <dbReference type="NCBI Taxonomy" id="35608"/>
    <lineage>
        <taxon>Eukaryota</taxon>
        <taxon>Viridiplantae</taxon>
        <taxon>Streptophyta</taxon>
        <taxon>Embryophyta</taxon>
        <taxon>Tracheophyta</taxon>
        <taxon>Spermatophyta</taxon>
        <taxon>Magnoliopsida</taxon>
        <taxon>eudicotyledons</taxon>
        <taxon>Gunneridae</taxon>
        <taxon>Pentapetalae</taxon>
        <taxon>asterids</taxon>
        <taxon>campanulids</taxon>
        <taxon>Asterales</taxon>
        <taxon>Asteraceae</taxon>
        <taxon>Asteroideae</taxon>
        <taxon>Anthemideae</taxon>
        <taxon>Artemisiinae</taxon>
        <taxon>Artemisia</taxon>
    </lineage>
</organism>
<evidence type="ECO:0000313" key="1">
    <source>
        <dbReference type="EMBL" id="PWA76115.1"/>
    </source>
</evidence>
<proteinExistence type="predicted"/>
<dbReference type="Proteomes" id="UP000245207">
    <property type="component" value="Unassembled WGS sequence"/>
</dbReference>
<accession>A0A2U1NRH4</accession>
<reference evidence="1 2" key="1">
    <citation type="journal article" date="2018" name="Mol. Plant">
        <title>The genome of Artemisia annua provides insight into the evolution of Asteraceae family and artemisinin biosynthesis.</title>
        <authorList>
            <person name="Shen Q."/>
            <person name="Zhang L."/>
            <person name="Liao Z."/>
            <person name="Wang S."/>
            <person name="Yan T."/>
            <person name="Shi P."/>
            <person name="Liu M."/>
            <person name="Fu X."/>
            <person name="Pan Q."/>
            <person name="Wang Y."/>
            <person name="Lv Z."/>
            <person name="Lu X."/>
            <person name="Zhang F."/>
            <person name="Jiang W."/>
            <person name="Ma Y."/>
            <person name="Chen M."/>
            <person name="Hao X."/>
            <person name="Li L."/>
            <person name="Tang Y."/>
            <person name="Lv G."/>
            <person name="Zhou Y."/>
            <person name="Sun X."/>
            <person name="Brodelius P.E."/>
            <person name="Rose J.K.C."/>
            <person name="Tang K."/>
        </authorList>
    </citation>
    <scope>NUCLEOTIDE SEQUENCE [LARGE SCALE GENOMIC DNA]</scope>
    <source>
        <strain evidence="2">cv. Huhao1</strain>
        <tissue evidence="1">Leaf</tissue>
    </source>
</reference>
<sequence>MSSTCTVSPSVNLVCFAKVWIVDTLLALSPSIVMTACYHCKKKLPSWRCGICDLASHDKCAAVSEYVVHSNVRPGKINCWRHSSDSPPLKHAAPASSIEHAATASSIEVRFRTMSKILLVVRQITLM</sequence>
<keyword evidence="2" id="KW-1185">Reference proteome</keyword>
<dbReference type="InterPro" id="IPR046349">
    <property type="entry name" value="C1-like_sf"/>
</dbReference>
<gene>
    <name evidence="1" type="ORF">CTI12_AA238180</name>
</gene>
<dbReference type="EMBL" id="PKPP01002314">
    <property type="protein sequence ID" value="PWA76115.1"/>
    <property type="molecule type" value="Genomic_DNA"/>
</dbReference>
<comment type="caution">
    <text evidence="1">The sequence shown here is derived from an EMBL/GenBank/DDBJ whole genome shotgun (WGS) entry which is preliminary data.</text>
</comment>